<dbReference type="InterPro" id="IPR012921">
    <property type="entry name" value="SPOC_C"/>
</dbReference>
<feature type="compositionally biased region" description="Polar residues" evidence="7">
    <location>
        <begin position="753"/>
        <end position="780"/>
    </location>
</feature>
<feature type="compositionally biased region" description="Polar residues" evidence="7">
    <location>
        <begin position="1053"/>
        <end position="1063"/>
    </location>
</feature>
<dbReference type="STRING" id="121845.A0A1S3DKR6"/>
<feature type="region of interest" description="Disordered" evidence="7">
    <location>
        <begin position="966"/>
        <end position="1097"/>
    </location>
</feature>
<feature type="compositionally biased region" description="Low complexity" evidence="7">
    <location>
        <begin position="691"/>
        <end position="702"/>
    </location>
</feature>
<feature type="compositionally biased region" description="Basic and acidic residues" evidence="7">
    <location>
        <begin position="513"/>
        <end position="526"/>
    </location>
</feature>
<dbReference type="CDD" id="cd21543">
    <property type="entry name" value="SPOC_SHARP"/>
    <property type="match status" value="1"/>
</dbReference>
<dbReference type="InterPro" id="IPR010912">
    <property type="entry name" value="SPOC_met"/>
</dbReference>
<evidence type="ECO:0000256" key="2">
    <source>
        <dbReference type="ARBA" id="ARBA00022884"/>
    </source>
</evidence>
<keyword evidence="5" id="KW-0804">Transcription</keyword>
<dbReference type="InterPro" id="IPR016194">
    <property type="entry name" value="SPOC-like_C_dom_sf"/>
</dbReference>
<feature type="compositionally biased region" description="Polar residues" evidence="7">
    <location>
        <begin position="2165"/>
        <end position="2180"/>
    </location>
</feature>
<feature type="compositionally biased region" description="Basic and acidic residues" evidence="7">
    <location>
        <begin position="389"/>
        <end position="452"/>
    </location>
</feature>
<evidence type="ECO:0000256" key="7">
    <source>
        <dbReference type="SAM" id="MobiDB-lite"/>
    </source>
</evidence>
<feature type="compositionally biased region" description="Polar residues" evidence="7">
    <location>
        <begin position="1925"/>
        <end position="1939"/>
    </location>
</feature>
<keyword evidence="3" id="KW-0805">Transcription regulation</keyword>
<feature type="compositionally biased region" description="Polar residues" evidence="7">
    <location>
        <begin position="464"/>
        <end position="474"/>
    </location>
</feature>
<evidence type="ECO:0000313" key="9">
    <source>
        <dbReference type="Proteomes" id="UP000079169"/>
    </source>
</evidence>
<feature type="compositionally biased region" description="Basic and acidic residues" evidence="7">
    <location>
        <begin position="966"/>
        <end position="976"/>
    </location>
</feature>
<evidence type="ECO:0000256" key="5">
    <source>
        <dbReference type="ARBA" id="ARBA00023163"/>
    </source>
</evidence>
<organism evidence="9 10">
    <name type="scientific">Diaphorina citri</name>
    <name type="common">Asian citrus psyllid</name>
    <dbReference type="NCBI Taxonomy" id="121845"/>
    <lineage>
        <taxon>Eukaryota</taxon>
        <taxon>Metazoa</taxon>
        <taxon>Ecdysozoa</taxon>
        <taxon>Arthropoda</taxon>
        <taxon>Hexapoda</taxon>
        <taxon>Insecta</taxon>
        <taxon>Pterygota</taxon>
        <taxon>Neoptera</taxon>
        <taxon>Paraneoptera</taxon>
        <taxon>Hemiptera</taxon>
        <taxon>Sternorrhyncha</taxon>
        <taxon>Psylloidea</taxon>
        <taxon>Psyllidae</taxon>
        <taxon>Diaphorininae</taxon>
        <taxon>Diaphorina</taxon>
    </lineage>
</organism>
<dbReference type="KEGG" id="dci:103520256"/>
<feature type="region of interest" description="Disordered" evidence="7">
    <location>
        <begin position="2149"/>
        <end position="2271"/>
    </location>
</feature>
<feature type="region of interest" description="Disordered" evidence="7">
    <location>
        <begin position="829"/>
        <end position="882"/>
    </location>
</feature>
<feature type="compositionally biased region" description="Basic and acidic residues" evidence="7">
    <location>
        <begin position="186"/>
        <end position="201"/>
    </location>
</feature>
<keyword evidence="6" id="KW-0539">Nucleus</keyword>
<dbReference type="PaxDb" id="121845-A0A1S3DKR6"/>
<keyword evidence="2" id="KW-0694">RNA-binding</keyword>
<feature type="compositionally biased region" description="Low complexity" evidence="7">
    <location>
        <begin position="2260"/>
        <end position="2271"/>
    </location>
</feature>
<dbReference type="Gene3D" id="2.40.290.10">
    <property type="match status" value="1"/>
</dbReference>
<keyword evidence="4" id="KW-0175">Coiled coil</keyword>
<feature type="compositionally biased region" description="Basic and acidic residues" evidence="7">
    <location>
        <begin position="1035"/>
        <end position="1052"/>
    </location>
</feature>
<feature type="region of interest" description="Disordered" evidence="7">
    <location>
        <begin position="2573"/>
        <end position="2601"/>
    </location>
</feature>
<evidence type="ECO:0000259" key="8">
    <source>
        <dbReference type="PROSITE" id="PS50917"/>
    </source>
</evidence>
<accession>A0A1S3DKR6</accession>
<feature type="domain" description="SPOC" evidence="8">
    <location>
        <begin position="2920"/>
        <end position="3092"/>
    </location>
</feature>
<evidence type="ECO:0000256" key="4">
    <source>
        <dbReference type="ARBA" id="ARBA00023054"/>
    </source>
</evidence>
<dbReference type="GO" id="GO:0003723">
    <property type="term" value="F:RNA binding"/>
    <property type="evidence" value="ECO:0007669"/>
    <property type="project" value="UniProtKB-KW"/>
</dbReference>
<feature type="compositionally biased region" description="Basic and acidic residues" evidence="7">
    <location>
        <begin position="253"/>
        <end position="297"/>
    </location>
</feature>
<feature type="region of interest" description="Disordered" evidence="7">
    <location>
        <begin position="1"/>
        <end position="487"/>
    </location>
</feature>
<feature type="region of interest" description="Disordered" evidence="7">
    <location>
        <begin position="1586"/>
        <end position="1618"/>
    </location>
</feature>
<feature type="compositionally biased region" description="Basic and acidic residues" evidence="7">
    <location>
        <begin position="1991"/>
        <end position="2044"/>
    </location>
</feature>
<feature type="compositionally biased region" description="Polar residues" evidence="7">
    <location>
        <begin position="2218"/>
        <end position="2243"/>
    </location>
</feature>
<feature type="region of interest" description="Disordered" evidence="7">
    <location>
        <begin position="510"/>
        <end position="803"/>
    </location>
</feature>
<gene>
    <name evidence="10" type="primary">LOC103520256</name>
</gene>
<dbReference type="RefSeq" id="XP_008483570.3">
    <property type="nucleotide sequence ID" value="XM_008485348.3"/>
</dbReference>
<feature type="compositionally biased region" description="Polar residues" evidence="7">
    <location>
        <begin position="618"/>
        <end position="628"/>
    </location>
</feature>
<evidence type="ECO:0000313" key="10">
    <source>
        <dbReference type="RefSeq" id="XP_008483570.3"/>
    </source>
</evidence>
<feature type="compositionally biased region" description="Basic residues" evidence="7">
    <location>
        <begin position="725"/>
        <end position="736"/>
    </location>
</feature>
<feature type="compositionally biased region" description="Basic and acidic residues" evidence="7">
    <location>
        <begin position="17"/>
        <end position="178"/>
    </location>
</feature>
<feature type="compositionally biased region" description="Basic and acidic residues" evidence="7">
    <location>
        <begin position="630"/>
        <end position="641"/>
    </location>
</feature>
<evidence type="ECO:0000256" key="6">
    <source>
        <dbReference type="ARBA" id="ARBA00023242"/>
    </source>
</evidence>
<proteinExistence type="predicted"/>
<comment type="subcellular location">
    <subcellularLocation>
        <location evidence="1">Nucleus</location>
    </subcellularLocation>
</comment>
<feature type="compositionally biased region" description="Basic and acidic residues" evidence="7">
    <location>
        <begin position="648"/>
        <end position="659"/>
    </location>
</feature>
<sequence>MATALLSVATNAFSGKENTDDHKRKENTDDHKRKENTDDHKRKENTDDHKRKETVDDHKRKESVDDHKRKESTDDHKRKENTDDHKRKEPVEDKRKESTEEKRKEVEDKRKENCDERRKDSFEEKRREIVDDHRKKDTVDEAKRKDVAEDHKRKESVEEHKRKDHDDRHSRDEKESHSHTPRHNSHNKDKEHRDSCDTKHEHSGHKKKDSEDSNRVKRKDSDHHHHDSSKRKEEERNKERRKERYSLDSTETVVKKENEAGEKKKEFDMFKVERKRSYDNSDKTRKEETVTTDKKETSSLMENISDAEESADKRNHIRKEQRKDRTSNNSWHATVGCKRRLSSQDSQDSTLEDIKRMKPERRDSKDSKDSNKSSTSTSSSSSSSSSQKKHSDKDKHQKIAKMLEEKIKEDKEKESHVKPKKENKESDDNDSPKARKEKKNSETKLSENESGEKKKRTRSIRENGLTTCSESETGSCDDEGRNKKHSIFDIVDDTPAYISMYDKVKARSCKNMQKHEEEQKKKEKFTQLKQSRAKREEKKRSTSYDEDTDSERGIGRRNSKHMITSSEDDFTSECETNKTKSKKTIMSDTSDDDVVKSAVKSKLKAKSRLLRSEESELDSTQDSMQSFIKSEPKVKIEREENTNTTASIKEEHGAEEKDISVNNKTSVDTDSETHGKKKSHRKKEKRQKSMDSSLSCSDINLSSKKEKHKKERRKSHNHDSDASGKHVKSRKKKTSSSKKDIKLETSLFEPLSDDSSTPMMKDQSMSNNTSKWQVGQVFSDSDSDEITRIQDKKRRERKSRELDEAGKALEAKLLDETDHFDATSVLVEKVKKKKKKKKKHHNHHKQRNIEHEEGDGDDEDEEARSAENEPTPPITAQCLSSLLESPPLSVAANKKPDIPGFGLPMDAHVHDSAVKSISECENLPAMKKIPDPEPAPVEEKPTVVISQEETEDAVAALLGDAFGGHFEEDYNMEDNKPGSPENLSEPDLQIDTDTEDTFDTLDFSKPPRTPDYPSHFENFTGKDKIKPGFVPPKTPDTKSVELAKKPNHEMKTETQGSPQQANVTKGMKQDKTPEPSPVKLPELRPFDTFKPEDKPAESRGYASLEVVNKTSKATNVPSSSVLFTEQSLLKHNKTTELLSHGAWTDKPLANLHNKPITSLEQSIHKTVNLMDQYINKSPKPALDQIIKSKNQENVVYKPNNTTSNMLHPYDRVTSSEQVFTNKPVVLSEQYKNIQNPDLVKNCIVSSELMHQKSILSVCKPPMSDVKSVITINKCIVTPSSLHDPHKTMNKSVVVPTSLQDATKTNKSIGVPTSLQDKTINKTVVVSTSVHDAQRIINKPITPTSLSDASKLINKTVVVSTSLLESSKTMNKFVTTSTPLHDDNRSLVIPSSLQETAQNINRTVVTTSQADASKFINKSIGVPTSLHDKIVTTSVVVSTSQQDLSKSINKSIGVTSLQDKPTIKPIVASPFLQDAAKNKPLVSPTSLPDAHKVMNKPVVTPTTLQDPSKTINKFVTVPTSLQDKPMNRSILVPTSLHETSKINKPVPTTVHSVQDVSTNKFVGVPTALPDKSVNPCTVATALPDFKGTVKSPAETNVQTHSAATTPEPPKQTSPSPKDSAFSHLIQAIDQTMANEKADKSVNAFSKPDEDKPNHVSPVTIKEEDLIAKQKLEKLYSNIQPDKYQFGNKTLTITDHTYVVNSCDTPSKSAVPEHNEAKPECKPEPNIVKFVEELEQQLNEEKSQNLRKQNLALEEKTQQNQHRNVLPEDKSQQNQHRNVPLPEDKSQQNQQHRNVPLPEEKSQQTQHQNLPLAEEKSQQPQHRNLLVEESRKQHLDLLEKKEDHVGPIVAPLTPKMEEKPAIFVSPGESSCEPKDVESAQTRKEITEDIKDKSDEDSSGRRGRRRKNNASTPATSRMGGVVTRRTRFSNPVTSPAPATSETKPSPPAEEVKPAPAPERKCLSGDEVKSSDVYEFKDDSDEDEAATRPLLSIKSPHDAKSPHDTKVHDVKSPRDMRSPHESKSPRPHDTKHDAKSPAEHKPDTKSPETKGTPKPASEKTSHETKASQDAKPHELKSPDKSSPDVKSEKSDAVAMVTAPVSVAMETPSPPPPASPSPLSNTCSASTRKSRRLQEKDVCRNTVDDTIDEVIRTARTSGSTIHAVPRRTTRSQLHASSVPSVTATELTRKSPRRKANATAPAGRGKDSSPVSSRVPAKKESDESSTSNLQESSGIETGTCTSPLPSSQPEDNRPRTPIDTSSSGLPVSSGVTTPGSSSIPVASVNISTPSPTVTSSANVLGSSTNILTSSMSIPTSNPNIPTSNSNIPASTPTSASCSVITMTSSASNAACVSTASGSVDDTSMLIDPVSGELIPVRQAEEGQYIPVQANGTRAPPEADEPAEKRQKIVTSLPHTLSQPTPLPQPQPLPVPLPQPQHTIPLPEPPSIRVSPPGPTRVIHTEPQHSYPMPIPVPLSVATPTIVTLPPKLALTKLPNHLTKPLTVNVPQAMSPKPAGLSPSLPHHPTVLSPLPPGSNVAKSSPLPQSTMAKFTTVSVPLQHQNMKLPPGTTMAHLVQPTGVKSVSQPQPQPQPQPKFITSPAQPPGKMHVVASPQPQPTLAKFTTVSVPFQPQPALAKFVTVSTPMHQPTAAKITSVASGQPQPITKFATISTTPGLPPGHMLSKIPAQSNLAKITTMSMPVQPQPTLAKFTTVTTPVLSQGNMSKTPQPQPVPINPKAHLLNRTKVQAPMTPKAHILQSIANGPTSLEAPVSLKPGGSSSPGVHAVPRPIPMDIDAPRPVPYEASSMAEVIPSYQHAAPGSHYVHHPTQLSMYHHYLRDLAQGGYHITPGGKDKEDSGTVVVAGAPTSVVSSPHERATDSPQVATLYAHGSRLLFYETPPPGFRAPRHLTTPPHASPDTPLSTDTLYSVLERRYPVMWQGELVLKSDQAFVQMHYVFGNHLLARDALPLAAEGGLTPPTPTLRIAQRMRLEQTQIDGVVRKMQTDGEHCMLLALPCGRTEVDVVQQSAYLQSGFITYLQQKQAAGIVNIAAPGTQQAAYIVHVFPSCEFANNSLAQIDAQLLKKVSELTYLVIIIATTANSATV</sequence>
<feature type="compositionally biased region" description="Basic and acidic residues" evidence="7">
    <location>
        <begin position="352"/>
        <end position="371"/>
    </location>
</feature>
<feature type="compositionally biased region" description="Basic and acidic residues" evidence="7">
    <location>
        <begin position="208"/>
        <end position="246"/>
    </location>
</feature>
<feature type="compositionally biased region" description="Basic residues" evidence="7">
    <location>
        <begin position="705"/>
        <end position="716"/>
    </location>
</feature>
<feature type="compositionally biased region" description="Basic and acidic residues" evidence="7">
    <location>
        <begin position="533"/>
        <end position="543"/>
    </location>
</feature>
<dbReference type="GO" id="GO:0005634">
    <property type="term" value="C:nucleus"/>
    <property type="evidence" value="ECO:0007669"/>
    <property type="project" value="UniProtKB-SubCell"/>
</dbReference>
<feature type="compositionally biased region" description="Low complexity" evidence="7">
    <location>
        <begin position="372"/>
        <end position="386"/>
    </location>
</feature>
<feature type="compositionally biased region" description="Basic and acidic residues" evidence="7">
    <location>
        <begin position="1869"/>
        <end position="1897"/>
    </location>
</feature>
<reference evidence="10" key="1">
    <citation type="submission" date="2025-08" db="UniProtKB">
        <authorList>
            <consortium name="RefSeq"/>
        </authorList>
    </citation>
    <scope>IDENTIFICATION</scope>
</reference>
<protein>
    <submittedName>
        <fullName evidence="10">Protein split ends</fullName>
    </submittedName>
</protein>
<dbReference type="Pfam" id="PF07744">
    <property type="entry name" value="SPOC"/>
    <property type="match status" value="1"/>
</dbReference>
<feature type="compositionally biased region" description="Basic and acidic residues" evidence="7">
    <location>
        <begin position="1946"/>
        <end position="1973"/>
    </location>
</feature>
<dbReference type="PROSITE" id="PS50917">
    <property type="entry name" value="SPOC"/>
    <property type="match status" value="1"/>
</dbReference>
<feature type="compositionally biased region" description="Basic and acidic residues" evidence="7">
    <location>
        <begin position="2052"/>
        <end position="2087"/>
    </location>
</feature>
<feature type="region of interest" description="Disordered" evidence="7">
    <location>
        <begin position="1634"/>
        <end position="1659"/>
    </location>
</feature>
<feature type="compositionally biased region" description="Basic residues" evidence="7">
    <location>
        <begin position="675"/>
        <end position="686"/>
    </location>
</feature>
<feature type="compositionally biased region" description="Basic and acidic residues" evidence="7">
    <location>
        <begin position="1081"/>
        <end position="1097"/>
    </location>
</feature>
<feature type="compositionally biased region" description="Basic residues" evidence="7">
    <location>
        <begin position="599"/>
        <end position="609"/>
    </location>
</feature>
<evidence type="ECO:0000256" key="3">
    <source>
        <dbReference type="ARBA" id="ARBA00023015"/>
    </source>
</evidence>
<dbReference type="GeneID" id="103520256"/>
<feature type="compositionally biased region" description="Acidic residues" evidence="7">
    <location>
        <begin position="988"/>
        <end position="999"/>
    </location>
</feature>
<feature type="compositionally biased region" description="Acidic residues" evidence="7">
    <location>
        <begin position="852"/>
        <end position="862"/>
    </location>
</feature>
<feature type="compositionally biased region" description="Polar residues" evidence="7">
    <location>
        <begin position="1592"/>
        <end position="1604"/>
    </location>
</feature>
<keyword evidence="9" id="KW-1185">Reference proteome</keyword>
<dbReference type="SUPFAM" id="SSF100939">
    <property type="entry name" value="SPOC domain-like"/>
    <property type="match status" value="1"/>
</dbReference>
<feature type="region of interest" description="Disordered" evidence="7">
    <location>
        <begin position="1836"/>
        <end position="2132"/>
    </location>
</feature>
<feature type="region of interest" description="Disordered" evidence="7">
    <location>
        <begin position="1754"/>
        <end position="1819"/>
    </location>
</feature>
<dbReference type="FunFam" id="2.40.290.10:FF:000002">
    <property type="entry name" value="Spen family transcriptional repressor"/>
    <property type="match status" value="1"/>
</dbReference>
<feature type="compositionally biased region" description="Basic residues" evidence="7">
    <location>
        <begin position="830"/>
        <end position="846"/>
    </location>
</feature>
<evidence type="ECO:0000256" key="1">
    <source>
        <dbReference type="ARBA" id="ARBA00004123"/>
    </source>
</evidence>
<name>A0A1S3DKR6_DIACI</name>
<dbReference type="Proteomes" id="UP000079169">
    <property type="component" value="Unplaced"/>
</dbReference>